<dbReference type="InterPro" id="IPR019835">
    <property type="entry name" value="SWIB_domain"/>
</dbReference>
<evidence type="ECO:0000259" key="2">
    <source>
        <dbReference type="PROSITE" id="PS51925"/>
    </source>
</evidence>
<organism evidence="4 5">
    <name type="scientific">Penicillium cinerascens</name>
    <dbReference type="NCBI Taxonomy" id="70096"/>
    <lineage>
        <taxon>Eukaryota</taxon>
        <taxon>Fungi</taxon>
        <taxon>Dikarya</taxon>
        <taxon>Ascomycota</taxon>
        <taxon>Pezizomycotina</taxon>
        <taxon>Eurotiomycetes</taxon>
        <taxon>Eurotiomycetidae</taxon>
        <taxon>Eurotiales</taxon>
        <taxon>Aspergillaceae</taxon>
        <taxon>Penicillium</taxon>
    </lineage>
</organism>
<dbReference type="SUPFAM" id="SSF47592">
    <property type="entry name" value="SWIB/MDM2 domain"/>
    <property type="match status" value="1"/>
</dbReference>
<evidence type="ECO:0000313" key="4">
    <source>
        <dbReference type="EMBL" id="KAJ5211483.1"/>
    </source>
</evidence>
<dbReference type="InterPro" id="IPR003121">
    <property type="entry name" value="SWIB_MDM2_domain"/>
</dbReference>
<gene>
    <name evidence="4" type="ORF">N7498_003129</name>
</gene>
<dbReference type="InterPro" id="IPR014876">
    <property type="entry name" value="DEK_C"/>
</dbReference>
<dbReference type="PROSITE" id="PS51925">
    <property type="entry name" value="SWIB_MDM2"/>
    <property type="match status" value="1"/>
</dbReference>
<dbReference type="Pfam" id="PF02201">
    <property type="entry name" value="SWIB"/>
    <property type="match status" value="1"/>
</dbReference>
<reference evidence="4" key="1">
    <citation type="submission" date="2022-12" db="EMBL/GenBank/DDBJ databases">
        <authorList>
            <person name="Petersen C."/>
        </authorList>
    </citation>
    <scope>NUCLEOTIDE SEQUENCE</scope>
    <source>
        <strain evidence="4">IBT 15544</strain>
    </source>
</reference>
<dbReference type="Gene3D" id="1.10.10.60">
    <property type="entry name" value="Homeodomain-like"/>
    <property type="match status" value="1"/>
</dbReference>
<dbReference type="OrthoDB" id="10251073at2759"/>
<evidence type="ECO:0000259" key="3">
    <source>
        <dbReference type="PROSITE" id="PS51998"/>
    </source>
</evidence>
<dbReference type="SMART" id="SM00151">
    <property type="entry name" value="SWIB"/>
    <property type="match status" value="1"/>
</dbReference>
<reference evidence="4" key="2">
    <citation type="journal article" date="2023" name="IMA Fungus">
        <title>Comparative genomic study of the Penicillium genus elucidates a diverse pangenome and 15 lateral gene transfer events.</title>
        <authorList>
            <person name="Petersen C."/>
            <person name="Sorensen T."/>
            <person name="Nielsen M.R."/>
            <person name="Sondergaard T.E."/>
            <person name="Sorensen J.L."/>
            <person name="Fitzpatrick D.A."/>
            <person name="Frisvad J.C."/>
            <person name="Nielsen K.L."/>
        </authorList>
    </citation>
    <scope>NUCLEOTIDE SEQUENCE</scope>
    <source>
        <strain evidence="4">IBT 15544</strain>
    </source>
</reference>
<dbReference type="GeneID" id="83177492"/>
<proteinExistence type="predicted"/>
<dbReference type="PROSITE" id="PS51998">
    <property type="entry name" value="DEK_C"/>
    <property type="match status" value="1"/>
</dbReference>
<dbReference type="CDD" id="cd10567">
    <property type="entry name" value="SWIB-MDM2_like"/>
    <property type="match status" value="1"/>
</dbReference>
<dbReference type="Pfam" id="PF08766">
    <property type="entry name" value="DEK_C"/>
    <property type="match status" value="1"/>
</dbReference>
<accession>A0A9W9N1J5</accession>
<feature type="domain" description="DM2" evidence="2">
    <location>
        <begin position="203"/>
        <end position="281"/>
    </location>
</feature>
<protein>
    <recommendedName>
        <fullName evidence="6">DM2 domain-containing protein</fullName>
    </recommendedName>
</protein>
<dbReference type="AlphaFoldDB" id="A0A9W9N1J5"/>
<dbReference type="SUPFAM" id="SSF109715">
    <property type="entry name" value="DEK C-terminal domain"/>
    <property type="match status" value="1"/>
</dbReference>
<dbReference type="Proteomes" id="UP001150904">
    <property type="component" value="Unassembled WGS sequence"/>
</dbReference>
<evidence type="ECO:0008006" key="6">
    <source>
        <dbReference type="Google" id="ProtNLM"/>
    </source>
</evidence>
<feature type="compositionally biased region" description="Basic residues" evidence="1">
    <location>
        <begin position="164"/>
        <end position="177"/>
    </location>
</feature>
<keyword evidence="5" id="KW-1185">Reference proteome</keyword>
<dbReference type="PANTHER" id="PTHR13844">
    <property type="entry name" value="SWI/SNF-RELATED MATRIX-ASSOCIATED ACTIN-DEPENDENT REGULATOR OF CHROMATIN SUBFAMILY D"/>
    <property type="match status" value="1"/>
</dbReference>
<evidence type="ECO:0000256" key="1">
    <source>
        <dbReference type="SAM" id="MobiDB-lite"/>
    </source>
</evidence>
<feature type="region of interest" description="Disordered" evidence="1">
    <location>
        <begin position="145"/>
        <end position="212"/>
    </location>
</feature>
<dbReference type="RefSeq" id="XP_058309653.1">
    <property type="nucleotide sequence ID" value="XM_058450191.1"/>
</dbReference>
<dbReference type="InterPro" id="IPR036885">
    <property type="entry name" value="SWIB_MDM2_dom_sf"/>
</dbReference>
<dbReference type="Gene3D" id="1.10.245.10">
    <property type="entry name" value="SWIB/MDM2 domain"/>
    <property type="match status" value="1"/>
</dbReference>
<evidence type="ECO:0000313" key="5">
    <source>
        <dbReference type="Proteomes" id="UP001150904"/>
    </source>
</evidence>
<name>A0A9W9N1J5_9EURO</name>
<comment type="caution">
    <text evidence="4">The sequence shown here is derived from an EMBL/GenBank/DDBJ whole genome shotgun (WGS) entry which is preliminary data.</text>
</comment>
<sequence>MSLSPELRDQYVEIIDSILGKSDLNTISEKRIRKGLQEVVGYDLTPQKAAVKQLIMERFDVYAEKNGVGSPEETTASNGHKEGDSASAVPSPPPSSSPVKRDADSEEASPVDSEPPAKKHKPDAGANVDADADVDADALYAAKLQAEENLRARPTRGGGTRRAAPSKKKSKAKTSKRVKADDDSDIESGSDTNKKKEVNRTGGFHKPLNLSPPLSALLGGEVTLSRPQTVKKVWEYIRENELQDPSDRRQIRCDDAMRAVFKQDRVHMFTMTKILNQNLYSPDE</sequence>
<feature type="domain" description="DEK-C" evidence="3">
    <location>
        <begin position="5"/>
        <end position="60"/>
    </location>
</feature>
<dbReference type="EMBL" id="JAPQKR010000008">
    <property type="protein sequence ID" value="KAJ5211483.1"/>
    <property type="molecule type" value="Genomic_DNA"/>
</dbReference>
<feature type="region of interest" description="Disordered" evidence="1">
    <location>
        <begin position="66"/>
        <end position="132"/>
    </location>
</feature>